<dbReference type="InterPro" id="IPR003439">
    <property type="entry name" value="ABC_transporter-like_ATP-bd"/>
</dbReference>
<dbReference type="Pfam" id="PF00005">
    <property type="entry name" value="ABC_tran"/>
    <property type="match status" value="2"/>
</dbReference>
<dbReference type="PROSITE" id="PS50893">
    <property type="entry name" value="ABC_TRANSPORTER_2"/>
    <property type="match status" value="2"/>
</dbReference>
<dbReference type="InterPro" id="IPR032781">
    <property type="entry name" value="ABC_tran_Xtn"/>
</dbReference>
<dbReference type="CDD" id="cd03221">
    <property type="entry name" value="ABCF_EF-3"/>
    <property type="match status" value="2"/>
</dbReference>
<dbReference type="InterPro" id="IPR027417">
    <property type="entry name" value="P-loop_NTPase"/>
</dbReference>
<dbReference type="FunFam" id="3.40.50.300:FF:000011">
    <property type="entry name" value="Putative ABC transporter ATP-binding component"/>
    <property type="match status" value="1"/>
</dbReference>
<accession>A0A6S6S430</accession>
<evidence type="ECO:0000313" key="4">
    <source>
        <dbReference type="EMBL" id="CAA6804370.1"/>
    </source>
</evidence>
<dbReference type="SMART" id="SM00382">
    <property type="entry name" value="AAA"/>
    <property type="match status" value="2"/>
</dbReference>
<dbReference type="AlphaFoldDB" id="A0A6S6S430"/>
<dbReference type="GO" id="GO:0005524">
    <property type="term" value="F:ATP binding"/>
    <property type="evidence" value="ECO:0007669"/>
    <property type="project" value="UniProtKB-KW"/>
</dbReference>
<dbReference type="PROSITE" id="PS00211">
    <property type="entry name" value="ABC_TRANSPORTER_1"/>
    <property type="match status" value="2"/>
</dbReference>
<dbReference type="SUPFAM" id="SSF52540">
    <property type="entry name" value="P-loop containing nucleoside triphosphate hydrolases"/>
    <property type="match status" value="2"/>
</dbReference>
<dbReference type="GO" id="GO:0016887">
    <property type="term" value="F:ATP hydrolysis activity"/>
    <property type="evidence" value="ECO:0007669"/>
    <property type="project" value="InterPro"/>
</dbReference>
<keyword evidence="1" id="KW-0547">Nucleotide-binding</keyword>
<dbReference type="Gene3D" id="3.40.50.300">
    <property type="entry name" value="P-loop containing nucleotide triphosphate hydrolases"/>
    <property type="match status" value="2"/>
</dbReference>
<evidence type="ECO:0000259" key="3">
    <source>
        <dbReference type="PROSITE" id="PS50893"/>
    </source>
</evidence>
<protein>
    <submittedName>
        <fullName evidence="4">COG0488: ATPase components of ABC transporters with duplicated ATPase domains</fullName>
    </submittedName>
</protein>
<dbReference type="PANTHER" id="PTHR42855">
    <property type="entry name" value="ABC TRANSPORTER ATP-BINDING SUBUNIT"/>
    <property type="match status" value="1"/>
</dbReference>
<dbReference type="PANTHER" id="PTHR42855:SF1">
    <property type="entry name" value="ABC TRANSPORTER DOMAIN-CONTAINING PROTEIN"/>
    <property type="match status" value="1"/>
</dbReference>
<keyword evidence="2" id="KW-0067">ATP-binding</keyword>
<dbReference type="InterPro" id="IPR017871">
    <property type="entry name" value="ABC_transporter-like_CS"/>
</dbReference>
<dbReference type="Gene3D" id="1.10.287.380">
    <property type="entry name" value="Valyl-tRNA synthetase, C-terminal domain"/>
    <property type="match status" value="1"/>
</dbReference>
<dbReference type="InterPro" id="IPR051309">
    <property type="entry name" value="ABCF_ATPase"/>
</dbReference>
<proteinExistence type="predicted"/>
<dbReference type="Pfam" id="PF12848">
    <property type="entry name" value="ABC_tran_Xtn"/>
    <property type="match status" value="1"/>
</dbReference>
<feature type="domain" description="ABC transporter" evidence="3">
    <location>
        <begin position="329"/>
        <end position="546"/>
    </location>
</feature>
<evidence type="ECO:0000256" key="1">
    <source>
        <dbReference type="ARBA" id="ARBA00022741"/>
    </source>
</evidence>
<dbReference type="InterPro" id="IPR032524">
    <property type="entry name" value="ABC_tran_C"/>
</dbReference>
<evidence type="ECO:0000256" key="2">
    <source>
        <dbReference type="ARBA" id="ARBA00022840"/>
    </source>
</evidence>
<sequence length="641" mass="73775">MALIDLISVSKQYDTKVILKEVSLFINEGEKICIIGQNGCGKSTILKMIKGSLEPDDGKRVQTSNIKIELLTQQTSLDLDTTVKEAIENQLTTIKEKLRTYNELASNLGDSPSELKEFQEVGDYLDFHDAWNIDDKVKRVIEEFNLGHFEDSYVRSLSGGEQKRVELASLLLKQPDVMLLDEPTNHLDVYMVKFLENMLTRSKSTIVFISHDRYFIDKVASRCVEVEYGNVTSFDGGYQNYLRGKQELLLNLAKQNDSLSKLLKREEEWLRRGVKARLKRNEGRKKRVLELRDVNKSQSSMLRKMSIDLSREIKGDNGDKTLSRRKMLFEIINLKKSLGDKLLIKNFSTRILLKDVIAVVGKNGTGKSTLLKLLISEIKPDRGKIKIGEFKVGYFDQHLSMLDVDKDLIETFCPQGGDRVDVKGHSIHVYGYLKSFLFPREELTKKIKFLSGGERKRVALALLFTKKYDCLILDEPTNDLDIQTINIVENYINDFEGSVIFVSHDRYFVDKLARKTFILKDGGEVEESFKTYSEILEIEEELQSIEKLTTKVKEVTPVKETIVTEKKVIKKLSYKEQLEYDGLAKEIESLEDEVKELEISMSDPEIYNEIGLNKLNSQFQEKTDKLNIKVERFFELEEKVN</sequence>
<dbReference type="InterPro" id="IPR003593">
    <property type="entry name" value="AAA+_ATPase"/>
</dbReference>
<dbReference type="GO" id="GO:0003677">
    <property type="term" value="F:DNA binding"/>
    <property type="evidence" value="ECO:0007669"/>
    <property type="project" value="InterPro"/>
</dbReference>
<dbReference type="InterPro" id="IPR037118">
    <property type="entry name" value="Val-tRNA_synth_C_sf"/>
</dbReference>
<reference evidence="4" key="1">
    <citation type="submission" date="2020-01" db="EMBL/GenBank/DDBJ databases">
        <authorList>
            <person name="Meier V. D."/>
            <person name="Meier V D."/>
        </authorList>
    </citation>
    <scope>NUCLEOTIDE SEQUENCE</scope>
    <source>
        <strain evidence="4">HLG_WM_MAG_12</strain>
    </source>
</reference>
<organism evidence="4">
    <name type="scientific">uncultured Campylobacterales bacterium</name>
    <dbReference type="NCBI Taxonomy" id="352960"/>
    <lineage>
        <taxon>Bacteria</taxon>
        <taxon>Pseudomonadati</taxon>
        <taxon>Campylobacterota</taxon>
        <taxon>Epsilonproteobacteria</taxon>
        <taxon>Campylobacterales</taxon>
        <taxon>environmental samples</taxon>
    </lineage>
</organism>
<dbReference type="EMBL" id="CACVAW010000012">
    <property type="protein sequence ID" value="CAA6804370.1"/>
    <property type="molecule type" value="Genomic_DNA"/>
</dbReference>
<dbReference type="Pfam" id="PF16326">
    <property type="entry name" value="ABC_tran_CTD"/>
    <property type="match status" value="1"/>
</dbReference>
<feature type="domain" description="ABC transporter" evidence="3">
    <location>
        <begin position="4"/>
        <end position="253"/>
    </location>
</feature>
<gene>
    <name evidence="4" type="ORF">HELGO_WM32360</name>
</gene>
<name>A0A6S6S430_9BACT</name>